<dbReference type="Gene3D" id="2.130.10.10">
    <property type="entry name" value="YVTN repeat-like/Quinoprotein amine dehydrogenase"/>
    <property type="match status" value="1"/>
</dbReference>
<dbReference type="Proteomes" id="UP000653730">
    <property type="component" value="Unassembled WGS sequence"/>
</dbReference>
<organism evidence="4 5">
    <name type="scientific">Sinomicrobium weinanense</name>
    <dbReference type="NCBI Taxonomy" id="2842200"/>
    <lineage>
        <taxon>Bacteria</taxon>
        <taxon>Pseudomonadati</taxon>
        <taxon>Bacteroidota</taxon>
        <taxon>Flavobacteriia</taxon>
        <taxon>Flavobacteriales</taxon>
        <taxon>Flavobacteriaceae</taxon>
        <taxon>Sinomicrobium</taxon>
    </lineage>
</organism>
<feature type="signal peptide" evidence="2">
    <location>
        <begin position="1"/>
        <end position="22"/>
    </location>
</feature>
<evidence type="ECO:0000313" key="5">
    <source>
        <dbReference type="Proteomes" id="UP000653730"/>
    </source>
</evidence>
<dbReference type="Pfam" id="PF16820">
    <property type="entry name" value="PKD_3"/>
    <property type="match status" value="1"/>
</dbReference>
<keyword evidence="2" id="KW-0732">Signal</keyword>
<dbReference type="SUPFAM" id="SSF69304">
    <property type="entry name" value="Tricorn protease N-terminal domain"/>
    <property type="match status" value="1"/>
</dbReference>
<dbReference type="PROSITE" id="PS51257">
    <property type="entry name" value="PROKAR_LIPOPROTEIN"/>
    <property type="match status" value="1"/>
</dbReference>
<reference evidence="4 5" key="1">
    <citation type="submission" date="2020-09" db="EMBL/GenBank/DDBJ databases">
        <title>Sinomicrobium weinanense sp. nov., a halophilic bacteria isolated from saline-alkali soil.</title>
        <authorList>
            <person name="Wu P."/>
            <person name="Ren H."/>
            <person name="Mei Y."/>
            <person name="Liang Y."/>
            <person name="Chen Z."/>
        </authorList>
    </citation>
    <scope>NUCLEOTIDE SEQUENCE [LARGE SCALE GENOMIC DNA]</scope>
    <source>
        <strain evidence="4 5">FJxs</strain>
    </source>
</reference>
<dbReference type="InterPro" id="IPR041696">
    <property type="entry name" value="PKD_3"/>
</dbReference>
<gene>
    <name evidence="4" type="ORF">IBL28_02275</name>
</gene>
<comment type="caution">
    <text evidence="4">The sequence shown here is derived from an EMBL/GenBank/DDBJ whole genome shotgun (WGS) entry which is preliminary data.</text>
</comment>
<dbReference type="InterPro" id="IPR015943">
    <property type="entry name" value="WD40/YVTN_repeat-like_dom_sf"/>
</dbReference>
<dbReference type="InterPro" id="IPR031815">
    <property type="entry name" value="DUF5074"/>
</dbReference>
<name>A0A926JNX5_9FLAO</name>
<dbReference type="AlphaFoldDB" id="A0A926JNX5"/>
<sequence length="447" mass="48009">MNTSLKYWAVFAAFAGLLSCNSDDDFSEPEPPPSIAPPSFSEGDQQLSDTLTVGGTVTLSPRLKENNGVIYTWTIADEVVSTDSIYAFGPEERGDYEIIFSAQNDGGEISAVYNIYTLGGYENGFYIVNEGWMGHGTGTLSFYRYDTGAVEDSVFVKRNPDKDLLPTTSTLEYGTIFNEELYLVAKVGGPVVVADAYSLREKGRIPAQGGNDWRAFTGLDESRGLLSSGDGVYTLSLNPVGLGGKINGIEGQTGDMIKAGNYVFVLSAAEGVVILNAVTLKVEKTIPGIQTGFARTGDGKVWMAGKTTLTGVDPETLNIEEVELGFDAYGSWGAWHPGSIAASATEVYIAKNSAWSGGSDIYRYTGNAGSLATPFATLPEGKVMYGSGLRYDPNTDRVVVHAVDKGWGNSFSRNALYFYNGQNGGLVDEKTYEGYYFPAVSVFHKEG</sequence>
<feature type="domain" description="Bacteroidetes PKD-like" evidence="3">
    <location>
        <begin position="53"/>
        <end position="104"/>
    </location>
</feature>
<feature type="region of interest" description="Disordered" evidence="1">
    <location>
        <begin position="23"/>
        <end position="43"/>
    </location>
</feature>
<protein>
    <submittedName>
        <fullName evidence="4">DUF5074 domain-containing protein</fullName>
    </submittedName>
</protein>
<evidence type="ECO:0000313" key="4">
    <source>
        <dbReference type="EMBL" id="MBC9794780.1"/>
    </source>
</evidence>
<dbReference type="RefSeq" id="WP_187963939.1">
    <property type="nucleotide sequence ID" value="NZ_JACVDC010000003.1"/>
</dbReference>
<dbReference type="EMBL" id="JACVDC010000003">
    <property type="protein sequence ID" value="MBC9794780.1"/>
    <property type="molecule type" value="Genomic_DNA"/>
</dbReference>
<feature type="chain" id="PRO_5037531820" evidence="2">
    <location>
        <begin position="23"/>
        <end position="447"/>
    </location>
</feature>
<dbReference type="Pfam" id="PF16819">
    <property type="entry name" value="DUF5074"/>
    <property type="match status" value="1"/>
</dbReference>
<evidence type="ECO:0000256" key="1">
    <source>
        <dbReference type="SAM" id="MobiDB-lite"/>
    </source>
</evidence>
<evidence type="ECO:0000259" key="3">
    <source>
        <dbReference type="Pfam" id="PF16820"/>
    </source>
</evidence>
<keyword evidence="5" id="KW-1185">Reference proteome</keyword>
<evidence type="ECO:0000256" key="2">
    <source>
        <dbReference type="SAM" id="SignalP"/>
    </source>
</evidence>
<accession>A0A926JNX5</accession>
<proteinExistence type="predicted"/>